<reference evidence="3 4" key="1">
    <citation type="submission" date="2018-12" db="EMBL/GenBank/DDBJ databases">
        <title>The complete genome of the methanogenic archaea of the candidate phylum Verstraetearchaeota, obtained from the metagenome of underground thermal water.</title>
        <authorList>
            <person name="Kadnikov V.V."/>
            <person name="Mardanov A.V."/>
            <person name="Beletsky A.V."/>
            <person name="Karnachuk O.V."/>
            <person name="Ravin N.V."/>
        </authorList>
    </citation>
    <scope>NUCLEOTIDE SEQUENCE [LARGE SCALE GENOMIC DNA]</scope>
    <source>
        <strain evidence="3">Ch88</strain>
    </source>
</reference>
<comment type="similarity">
    <text evidence="1">Belongs to the NAD(P)-dependent epimerase/dehydratase family.</text>
</comment>
<dbReference type="PANTHER" id="PTHR43000">
    <property type="entry name" value="DTDP-D-GLUCOSE 4,6-DEHYDRATASE-RELATED"/>
    <property type="match status" value="1"/>
</dbReference>
<evidence type="ECO:0000313" key="3">
    <source>
        <dbReference type="EMBL" id="RWX73330.1"/>
    </source>
</evidence>
<dbReference type="EMBL" id="RXGA01000003">
    <property type="protein sequence ID" value="RWX73330.1"/>
    <property type="molecule type" value="Genomic_DNA"/>
</dbReference>
<evidence type="ECO:0000256" key="1">
    <source>
        <dbReference type="ARBA" id="ARBA00007637"/>
    </source>
</evidence>
<dbReference type="Gene3D" id="3.90.25.10">
    <property type="entry name" value="UDP-galactose 4-epimerase, domain 1"/>
    <property type="match status" value="1"/>
</dbReference>
<protein>
    <submittedName>
        <fullName evidence="3">UDP-glucose 4-epimerase</fullName>
    </submittedName>
</protein>
<comment type="caution">
    <text evidence="3">The sequence shown here is derived from an EMBL/GenBank/DDBJ whole genome shotgun (WGS) entry which is preliminary data.</text>
</comment>
<sequence length="314" mass="34212">MRGKRAVVTGGAGFIGSNLAEALSIDNEVVIVDDFSTGKLENLKDLVSTGAAKLVKGSVTDLDVLRGIFEGTDFVFHLAAIPSVPRSIVDPISVNEVGIKGTLNVLVAARECSVRKVVFASSSSVYGDTKKLPKREEMECRPISPYALTKLVGEHYCRIFTELYGLKTVSLRYFNVYGPKQDPNSEYAAVVPRFIVCALEGRPFPIHGDGSQTRDFIFVKDAVMANIIAAESTATGVYNIAGGKRTSVLELARTISEAAGSEFRAEFMEPRKGDIKDSYADISKARKDLGFEPSYPLEKGIAETLAWYKTNFQM</sequence>
<dbReference type="PRINTS" id="PR01713">
    <property type="entry name" value="NUCEPIMERASE"/>
</dbReference>
<dbReference type="Pfam" id="PF01370">
    <property type="entry name" value="Epimerase"/>
    <property type="match status" value="1"/>
</dbReference>
<dbReference type="SUPFAM" id="SSF51735">
    <property type="entry name" value="NAD(P)-binding Rossmann-fold domains"/>
    <property type="match status" value="1"/>
</dbReference>
<evidence type="ECO:0000313" key="4">
    <source>
        <dbReference type="Proteomes" id="UP000288215"/>
    </source>
</evidence>
<dbReference type="Proteomes" id="UP000288215">
    <property type="component" value="Unassembled WGS sequence"/>
</dbReference>
<evidence type="ECO:0000259" key="2">
    <source>
        <dbReference type="Pfam" id="PF01370"/>
    </source>
</evidence>
<organism evidence="3 4">
    <name type="scientific">Methanosuratincola subterraneus</name>
    <dbReference type="NCBI Taxonomy" id="2593994"/>
    <lineage>
        <taxon>Archaea</taxon>
        <taxon>Thermoproteota</taxon>
        <taxon>Methanosuratincolia</taxon>
        <taxon>Candidatus Methanomethylicales</taxon>
        <taxon>Candidatus Methanomethylicaceae</taxon>
        <taxon>Candidatus Methanosuratincola (ex Vanwonterghem et al. 2016)</taxon>
    </lineage>
</organism>
<name>A0A444L6Z3_METS7</name>
<gene>
    <name evidence="3" type="ORF">Metus_1304</name>
</gene>
<dbReference type="Gene3D" id="3.40.50.720">
    <property type="entry name" value="NAD(P)-binding Rossmann-like Domain"/>
    <property type="match status" value="1"/>
</dbReference>
<dbReference type="InterPro" id="IPR036291">
    <property type="entry name" value="NAD(P)-bd_dom_sf"/>
</dbReference>
<dbReference type="CDD" id="cd05256">
    <property type="entry name" value="UDP_AE_SDR_e"/>
    <property type="match status" value="1"/>
</dbReference>
<accession>A0A444L6Z3</accession>
<feature type="domain" description="NAD-dependent epimerase/dehydratase" evidence="2">
    <location>
        <begin position="7"/>
        <end position="241"/>
    </location>
</feature>
<dbReference type="InterPro" id="IPR001509">
    <property type="entry name" value="Epimerase_deHydtase"/>
</dbReference>
<proteinExistence type="inferred from homology"/>
<dbReference type="AlphaFoldDB" id="A0A444L6Z3"/>